<evidence type="ECO:0000313" key="1">
    <source>
        <dbReference type="EMBL" id="OBA88193.1"/>
    </source>
</evidence>
<dbReference type="Proteomes" id="UP000093962">
    <property type="component" value="Unassembled WGS sequence"/>
</dbReference>
<comment type="caution">
    <text evidence="1">The sequence shown here is derived from an EMBL/GenBank/DDBJ whole genome shotgun (WGS) entry which is preliminary data.</text>
</comment>
<protein>
    <submittedName>
        <fullName evidence="1">Uncharacterized protein</fullName>
    </submittedName>
</protein>
<sequence>MHELRKGIGMRTEIVREIPAPFWIAPGTGVDWRTAVEATATAAARHVPSALRWTAEVDDCGTHHRSERYDISEQSLPGLPTYVLTGYGLDYLSDSVDFLKSVAAGHYDRMTRRQRWRGLVPHTAAGDHCEPPLWMGGSGITGRG</sequence>
<proteinExistence type="predicted"/>
<gene>
    <name evidence="1" type="ORF">A5642_01905</name>
</gene>
<name>A0A1A0MTT7_MYCMU</name>
<accession>A0A1A0MTT7</accession>
<reference evidence="1 2" key="1">
    <citation type="submission" date="2016-06" db="EMBL/GenBank/DDBJ databases">
        <authorList>
            <person name="Kjaerup R.B."/>
            <person name="Dalgaard T.S."/>
            <person name="Juul-Madsen H.R."/>
        </authorList>
    </citation>
    <scope>NUCLEOTIDE SEQUENCE [LARGE SCALE GENOMIC DNA]</scope>
    <source>
        <strain evidence="1 2">1199456.5</strain>
    </source>
</reference>
<evidence type="ECO:0000313" key="2">
    <source>
        <dbReference type="Proteomes" id="UP000093962"/>
    </source>
</evidence>
<dbReference type="EMBL" id="LZSF01000113">
    <property type="protein sequence ID" value="OBA88193.1"/>
    <property type="molecule type" value="Genomic_DNA"/>
</dbReference>
<dbReference type="AlphaFoldDB" id="A0A1A0MTT7"/>
<organism evidence="1 2">
    <name type="scientific">Mycolicibacterium mucogenicum</name>
    <name type="common">Mycobacterium mucogenicum</name>
    <dbReference type="NCBI Taxonomy" id="56689"/>
    <lineage>
        <taxon>Bacteria</taxon>
        <taxon>Bacillati</taxon>
        <taxon>Actinomycetota</taxon>
        <taxon>Actinomycetes</taxon>
        <taxon>Mycobacteriales</taxon>
        <taxon>Mycobacteriaceae</taxon>
        <taxon>Mycolicibacterium</taxon>
    </lineage>
</organism>